<keyword evidence="7 8" id="KW-0472">Membrane</keyword>
<sequence length="223" mass="23002">MGASCFQLLGVSLGLLGWVALVVATATNDWVLLCSYGFTACVRFEDMGSKGLWAQCISNNGIDHCKPFAEILALPVYIQVCRALMVVACVLGLPAILLASTGLKCIRLGEETASEKAQRVVAGGVMLILVGLCTLVATTWFPVGTHKESLKGVVNFGYSLFAGWVGTALAIVSGALLCCCSGSKEERYYAYPATASAAAAAAAASASNSNSTGPASHAKSSHV</sequence>
<dbReference type="RefSeq" id="XP_032817942.1">
    <property type="nucleotide sequence ID" value="XM_032962051.1"/>
</dbReference>
<protein>
    <recommendedName>
        <fullName evidence="8">Claudin</fullName>
    </recommendedName>
</protein>
<evidence type="ECO:0000256" key="4">
    <source>
        <dbReference type="ARBA" id="ARBA00022692"/>
    </source>
</evidence>
<dbReference type="PROSITE" id="PS01346">
    <property type="entry name" value="CLAUDIN"/>
    <property type="match status" value="1"/>
</dbReference>
<keyword evidence="3 8" id="KW-1003">Cell membrane</keyword>
<keyword evidence="4 8" id="KW-0812">Transmembrane</keyword>
<gene>
    <name evidence="11" type="primary">LOC116946849</name>
</gene>
<evidence type="ECO:0000256" key="3">
    <source>
        <dbReference type="ARBA" id="ARBA00022475"/>
    </source>
</evidence>
<proteinExistence type="inferred from homology"/>
<evidence type="ECO:0000256" key="6">
    <source>
        <dbReference type="ARBA" id="ARBA00022989"/>
    </source>
</evidence>
<dbReference type="AlphaFoldDB" id="A0AAJ7X1T7"/>
<dbReference type="PANTHER" id="PTHR12002">
    <property type="entry name" value="CLAUDIN"/>
    <property type="match status" value="1"/>
</dbReference>
<name>A0AAJ7X1T7_PETMA</name>
<dbReference type="InterPro" id="IPR017974">
    <property type="entry name" value="Claudin_CS"/>
</dbReference>
<keyword evidence="9" id="KW-0732">Signal</keyword>
<feature type="transmembrane region" description="Helical" evidence="8">
    <location>
        <begin position="76"/>
        <end position="99"/>
    </location>
</feature>
<comment type="caution">
    <text evidence="8">Lacks conserved residue(s) required for the propagation of feature annotation.</text>
</comment>
<keyword evidence="10" id="KW-1185">Reference proteome</keyword>
<feature type="chain" id="PRO_5042568314" description="Claudin" evidence="9">
    <location>
        <begin position="25"/>
        <end position="223"/>
    </location>
</feature>
<dbReference type="Proteomes" id="UP001318040">
    <property type="component" value="Chromosome 28"/>
</dbReference>
<evidence type="ECO:0000256" key="1">
    <source>
        <dbReference type="ARBA" id="ARBA00008295"/>
    </source>
</evidence>
<evidence type="ECO:0000256" key="5">
    <source>
        <dbReference type="ARBA" id="ARBA00022949"/>
    </source>
</evidence>
<feature type="transmembrane region" description="Helical" evidence="8">
    <location>
        <begin position="120"/>
        <end position="141"/>
    </location>
</feature>
<evidence type="ECO:0000256" key="2">
    <source>
        <dbReference type="ARBA" id="ARBA00022427"/>
    </source>
</evidence>
<evidence type="ECO:0000256" key="8">
    <source>
        <dbReference type="RuleBase" id="RU060637"/>
    </source>
</evidence>
<dbReference type="Pfam" id="PF00822">
    <property type="entry name" value="PMP22_Claudin"/>
    <property type="match status" value="1"/>
</dbReference>
<evidence type="ECO:0000256" key="7">
    <source>
        <dbReference type="ARBA" id="ARBA00023136"/>
    </source>
</evidence>
<dbReference type="KEGG" id="pmrn:116946849"/>
<feature type="signal peptide" evidence="9">
    <location>
        <begin position="1"/>
        <end position="24"/>
    </location>
</feature>
<dbReference type="GO" id="GO:0005198">
    <property type="term" value="F:structural molecule activity"/>
    <property type="evidence" value="ECO:0007669"/>
    <property type="project" value="InterPro"/>
</dbReference>
<keyword evidence="5 8" id="KW-0965">Cell junction</keyword>
<dbReference type="GO" id="GO:0005923">
    <property type="term" value="C:bicellular tight junction"/>
    <property type="evidence" value="ECO:0007669"/>
    <property type="project" value="UniProtKB-SubCell"/>
</dbReference>
<dbReference type="Gene3D" id="1.20.140.150">
    <property type="match status" value="1"/>
</dbReference>
<evidence type="ECO:0000256" key="9">
    <source>
        <dbReference type="SAM" id="SignalP"/>
    </source>
</evidence>
<evidence type="ECO:0000313" key="10">
    <source>
        <dbReference type="Proteomes" id="UP001318040"/>
    </source>
</evidence>
<comment type="subcellular location">
    <subcellularLocation>
        <location evidence="8">Cell junction</location>
        <location evidence="8">Tight junction</location>
    </subcellularLocation>
    <subcellularLocation>
        <location evidence="8">Cell membrane</location>
        <topology evidence="8">Multi-pass membrane protein</topology>
    </subcellularLocation>
</comment>
<comment type="similarity">
    <text evidence="1 8">Belongs to the claudin family.</text>
</comment>
<keyword evidence="6 8" id="KW-1133">Transmembrane helix</keyword>
<evidence type="ECO:0000313" key="11">
    <source>
        <dbReference type="RefSeq" id="XP_032817942.1"/>
    </source>
</evidence>
<comment type="function">
    <text evidence="8">Claudins function as major constituents of the tight junction complexes that regulate the permeability of epithelia.</text>
</comment>
<accession>A0AAJ7X1T7</accession>
<dbReference type="InterPro" id="IPR006187">
    <property type="entry name" value="Claudin"/>
</dbReference>
<dbReference type="PRINTS" id="PR01077">
    <property type="entry name" value="CLAUDIN"/>
</dbReference>
<keyword evidence="2 8" id="KW-0796">Tight junction</keyword>
<organism evidence="10 11">
    <name type="scientific">Petromyzon marinus</name>
    <name type="common">Sea lamprey</name>
    <dbReference type="NCBI Taxonomy" id="7757"/>
    <lineage>
        <taxon>Eukaryota</taxon>
        <taxon>Metazoa</taxon>
        <taxon>Chordata</taxon>
        <taxon>Craniata</taxon>
        <taxon>Vertebrata</taxon>
        <taxon>Cyclostomata</taxon>
        <taxon>Hyperoartia</taxon>
        <taxon>Petromyzontiformes</taxon>
        <taxon>Petromyzontidae</taxon>
        <taxon>Petromyzon</taxon>
    </lineage>
</organism>
<dbReference type="InterPro" id="IPR004031">
    <property type="entry name" value="PMP22/EMP/MP20/Claudin"/>
</dbReference>
<dbReference type="GO" id="GO:0005886">
    <property type="term" value="C:plasma membrane"/>
    <property type="evidence" value="ECO:0007669"/>
    <property type="project" value="UniProtKB-SubCell"/>
</dbReference>
<reference evidence="11" key="1">
    <citation type="submission" date="2025-08" db="UniProtKB">
        <authorList>
            <consortium name="RefSeq"/>
        </authorList>
    </citation>
    <scope>IDENTIFICATION</scope>
    <source>
        <tissue evidence="11">Sperm</tissue>
    </source>
</reference>
<feature type="transmembrane region" description="Helical" evidence="8">
    <location>
        <begin position="161"/>
        <end position="180"/>
    </location>
</feature>